<evidence type="ECO:0000256" key="1">
    <source>
        <dbReference type="SAM" id="MobiDB-lite"/>
    </source>
</evidence>
<dbReference type="AlphaFoldDB" id="A0AAD5YHP1"/>
<feature type="compositionally biased region" description="Basic and acidic residues" evidence="1">
    <location>
        <begin position="17"/>
        <end position="34"/>
    </location>
</feature>
<dbReference type="EMBL" id="JANAWD010000272">
    <property type="protein sequence ID" value="KAJ3482454.1"/>
    <property type="molecule type" value="Genomic_DNA"/>
</dbReference>
<comment type="caution">
    <text evidence="2">The sequence shown here is derived from an EMBL/GenBank/DDBJ whole genome shotgun (WGS) entry which is preliminary data.</text>
</comment>
<evidence type="ECO:0008006" key="4">
    <source>
        <dbReference type="Google" id="ProtNLM"/>
    </source>
</evidence>
<feature type="region of interest" description="Disordered" evidence="1">
    <location>
        <begin position="1"/>
        <end position="39"/>
    </location>
</feature>
<feature type="region of interest" description="Disordered" evidence="1">
    <location>
        <begin position="552"/>
        <end position="613"/>
    </location>
</feature>
<keyword evidence="3" id="KW-1185">Reference proteome</keyword>
<dbReference type="Proteomes" id="UP001212997">
    <property type="component" value="Unassembled WGS sequence"/>
</dbReference>
<organism evidence="2 3">
    <name type="scientific">Meripilus lineatus</name>
    <dbReference type="NCBI Taxonomy" id="2056292"/>
    <lineage>
        <taxon>Eukaryota</taxon>
        <taxon>Fungi</taxon>
        <taxon>Dikarya</taxon>
        <taxon>Basidiomycota</taxon>
        <taxon>Agaricomycotina</taxon>
        <taxon>Agaricomycetes</taxon>
        <taxon>Polyporales</taxon>
        <taxon>Meripilaceae</taxon>
        <taxon>Meripilus</taxon>
    </lineage>
</organism>
<reference evidence="2" key="1">
    <citation type="submission" date="2022-07" db="EMBL/GenBank/DDBJ databases">
        <title>Genome Sequence of Physisporinus lineatus.</title>
        <authorList>
            <person name="Buettner E."/>
        </authorList>
    </citation>
    <scope>NUCLEOTIDE SEQUENCE</scope>
    <source>
        <strain evidence="2">VT162</strain>
    </source>
</reference>
<proteinExistence type="predicted"/>
<protein>
    <recommendedName>
        <fullName evidence="4">F-box domain-containing protein</fullName>
    </recommendedName>
</protein>
<evidence type="ECO:0000313" key="3">
    <source>
        <dbReference type="Proteomes" id="UP001212997"/>
    </source>
</evidence>
<sequence length="613" mass="70723">MISDSLAVPSNDQSSHQYRDHADHEVKSSTHEPAVDGQTTLVMYPRVERVGWARSIELDVMERLRQMERGTTWHPIVHISTQSNPSISHSRIRLPPPNPTPRLPPEILELVLQFIRPGIDTIYENILYDSFDEVFDQEEDSIGTLATCSHVCRRWVTLCQELLFSWVILQKSASLDSLLRLHRPSHISHLIRRISVAYIEPNDKLGEALPRIATMAPPNLLRIDFVRNSSSGSVNFPFHDSLPLRLAPLHYVRVLHLRWLKFTNLSEFRQLISCFSGLQVLYFDINQEWNSEVPRASHRTANPLLTRISAWPSHKNSLWPWLSPHGSGTGRKSRCSTAQISRSVPSVSAAIVTFMYMIIARTNSMFDPVYHILDVEWKCKKFACVDQTQWSLYIRLIHDDPQFYIPVPFTALLKFQHQTNLLHPSFDLSHLVEIRTTIHPYNEYILEELDTISSMWKHDELIGLDNLERLQIGIHLDDYNPFDKPQMELMDYLKRRVEEWRQDSAFEAVDELERRFETLRDCDRRYELEITIGGSPIDDVLREWKEKMAAIEREESAKEEGGAEEREEGAEGAGEGTESERGSDGDWTDSEFESYSSLSGPTAMIPHSYIHGS</sequence>
<feature type="compositionally biased region" description="Basic and acidic residues" evidence="1">
    <location>
        <begin position="552"/>
        <end position="564"/>
    </location>
</feature>
<name>A0AAD5YHP1_9APHY</name>
<gene>
    <name evidence="2" type="ORF">NLI96_g6966</name>
</gene>
<dbReference type="Gene3D" id="1.20.1280.50">
    <property type="match status" value="1"/>
</dbReference>
<evidence type="ECO:0000313" key="2">
    <source>
        <dbReference type="EMBL" id="KAJ3482454.1"/>
    </source>
</evidence>
<accession>A0AAD5YHP1</accession>